<dbReference type="SMART" id="SM00192">
    <property type="entry name" value="LDLa"/>
    <property type="match status" value="1"/>
</dbReference>
<dbReference type="GO" id="GO:0005615">
    <property type="term" value="C:extracellular space"/>
    <property type="evidence" value="ECO:0000318"/>
    <property type="project" value="GO_Central"/>
</dbReference>
<dbReference type="FunFam" id="2.10.25.10:FF:000045">
    <property type="entry name" value="Slit guidance ligand 2"/>
    <property type="match status" value="1"/>
</dbReference>
<dbReference type="Gene3D" id="4.10.400.10">
    <property type="entry name" value="Low-density Lipoprotein Receptor"/>
    <property type="match status" value="1"/>
</dbReference>
<keyword evidence="11" id="KW-0812">Transmembrane</keyword>
<dbReference type="CDD" id="cd00112">
    <property type="entry name" value="LDLa"/>
    <property type="match status" value="1"/>
</dbReference>
<dbReference type="InterPro" id="IPR001881">
    <property type="entry name" value="EGF-like_Ca-bd_dom"/>
</dbReference>
<dbReference type="PROSITE" id="PS50026">
    <property type="entry name" value="EGF_3"/>
    <property type="match status" value="1"/>
</dbReference>
<dbReference type="PROSITE" id="PS50068">
    <property type="entry name" value="LDLRA_2"/>
    <property type="match status" value="1"/>
</dbReference>
<evidence type="ECO:0000259" key="13">
    <source>
        <dbReference type="PROSITE" id="PS50049"/>
    </source>
</evidence>
<sequence length="346" mass="38565">MAKYNVNVEKENIPRGKIGLQFVLAGLVFLLACLVVVIVLVYVHMAAAIADLSRRLESVEGSLRSAGDLSIIPGGRSAEGQGYKYVQDSAKNKQSIGRSRRSDLKDNLAGSCESYELQCRNRNCVNTAFVCDQEDDCGDGSDEENCGMDPCEAHLCQNNATCRARVDGYTCTCTKGWYGKYCQHSKLQKIRRLRHGKSYGMVSLLSVHIPAKTDTRSTKPGEVQMSSGPFTHWQDIAEKRFGLKNGQLEIKESGKYFIYGQLDFDKEEHHFQAIYSINKFQEPQLTCVSTMFGSPPRHTCYTAGVLDLEAGDRLVLSVQCTQCWIYTDNDTTFWGAIKLSADVEIN</sequence>
<reference evidence="14" key="1">
    <citation type="journal article" date="2020" name="Nat. Ecol. Evol.">
        <title>Deeply conserved synteny resolves early events in vertebrate evolution.</title>
        <authorList>
            <person name="Simakov O."/>
            <person name="Marletaz F."/>
            <person name="Yue J.X."/>
            <person name="O'Connell B."/>
            <person name="Jenkins J."/>
            <person name="Brandt A."/>
            <person name="Calef R."/>
            <person name="Tung C.H."/>
            <person name="Huang T.K."/>
            <person name="Schmutz J."/>
            <person name="Satoh N."/>
            <person name="Yu J.K."/>
            <person name="Putnam N.H."/>
            <person name="Green R.E."/>
            <person name="Rokhsar D.S."/>
        </authorList>
    </citation>
    <scope>NUCLEOTIDE SEQUENCE [LARGE SCALE GENOMIC DNA]</scope>
    <source>
        <strain evidence="14">S238N-H82</strain>
    </source>
</reference>
<dbReference type="SUPFAM" id="SSF49842">
    <property type="entry name" value="TNF-like"/>
    <property type="match status" value="1"/>
</dbReference>
<protein>
    <submittedName>
        <fullName evidence="15">Uncharacterized protein LOC118406266 isoform X1</fullName>
    </submittedName>
</protein>
<keyword evidence="5 9" id="KW-0245">EGF-like domain</keyword>
<gene>
    <name evidence="15" type="primary">LOC118406266</name>
</gene>
<keyword evidence="11" id="KW-1133">Transmembrane helix</keyword>
<dbReference type="Gene3D" id="2.10.25.10">
    <property type="entry name" value="Laminin"/>
    <property type="match status" value="1"/>
</dbReference>
<keyword evidence="11" id="KW-0472">Membrane</keyword>
<dbReference type="InterPro" id="IPR051748">
    <property type="entry name" value="TNF_Ligand_Superfamily"/>
</dbReference>
<evidence type="ECO:0000256" key="8">
    <source>
        <dbReference type="ARBA" id="ARBA00023180"/>
    </source>
</evidence>
<accession>A0A9J7KGM4</accession>
<keyword evidence="4" id="KW-0964">Secreted</keyword>
<dbReference type="InterPro" id="IPR023415">
    <property type="entry name" value="LDLR_class-A_CS"/>
</dbReference>
<evidence type="ECO:0000313" key="15">
    <source>
        <dbReference type="RefSeq" id="XP_035662089.1"/>
    </source>
</evidence>
<dbReference type="InterPro" id="IPR000742">
    <property type="entry name" value="EGF"/>
</dbReference>
<dbReference type="GO" id="GO:0005509">
    <property type="term" value="F:calcium ion binding"/>
    <property type="evidence" value="ECO:0007669"/>
    <property type="project" value="InterPro"/>
</dbReference>
<dbReference type="PROSITE" id="PS50049">
    <property type="entry name" value="THD_2"/>
    <property type="match status" value="1"/>
</dbReference>
<dbReference type="PANTHER" id="PTHR15151:SF24">
    <property type="entry name" value="A PROLIFERATION-INDUCING LIGAND-LIKE PROTEIN-RELATED"/>
    <property type="match status" value="1"/>
</dbReference>
<dbReference type="PROSITE" id="PS51257">
    <property type="entry name" value="PROKAR_LIPOPROTEIN"/>
    <property type="match status" value="1"/>
</dbReference>
<keyword evidence="6" id="KW-0677">Repeat</keyword>
<keyword evidence="7 9" id="KW-1015">Disulfide bond</keyword>
<dbReference type="PROSITE" id="PS01186">
    <property type="entry name" value="EGF_2"/>
    <property type="match status" value="1"/>
</dbReference>
<dbReference type="Gene3D" id="2.60.120.40">
    <property type="match status" value="1"/>
</dbReference>
<feature type="disulfide bond" evidence="10">
    <location>
        <begin position="131"/>
        <end position="146"/>
    </location>
</feature>
<dbReference type="PANTHER" id="PTHR15151">
    <property type="entry name" value="PROTEIN EIGER"/>
    <property type="match status" value="1"/>
</dbReference>
<evidence type="ECO:0000313" key="14">
    <source>
        <dbReference type="Proteomes" id="UP000001554"/>
    </source>
</evidence>
<keyword evidence="8" id="KW-0325">Glycoprotein</keyword>
<evidence type="ECO:0000256" key="10">
    <source>
        <dbReference type="PROSITE-ProRule" id="PRU00124"/>
    </source>
</evidence>
<dbReference type="Proteomes" id="UP000001554">
    <property type="component" value="Chromosome 18"/>
</dbReference>
<dbReference type="SUPFAM" id="SSF57424">
    <property type="entry name" value="LDL receptor-like module"/>
    <property type="match status" value="1"/>
</dbReference>
<dbReference type="SMART" id="SM00181">
    <property type="entry name" value="EGF"/>
    <property type="match status" value="1"/>
</dbReference>
<dbReference type="GO" id="GO:0006955">
    <property type="term" value="P:immune response"/>
    <property type="evidence" value="ECO:0000318"/>
    <property type="project" value="GO_Central"/>
</dbReference>
<evidence type="ECO:0000256" key="6">
    <source>
        <dbReference type="ARBA" id="ARBA00022737"/>
    </source>
</evidence>
<name>A0A9J7KGM4_BRAFL</name>
<dbReference type="Pfam" id="PF00229">
    <property type="entry name" value="TNF"/>
    <property type="match status" value="1"/>
</dbReference>
<keyword evidence="14" id="KW-1185">Reference proteome</keyword>
<dbReference type="AlphaFoldDB" id="A0A9J7KGM4"/>
<dbReference type="GO" id="GO:0005164">
    <property type="term" value="F:tumor necrosis factor receptor binding"/>
    <property type="evidence" value="ECO:0007669"/>
    <property type="project" value="InterPro"/>
</dbReference>
<evidence type="ECO:0000256" key="2">
    <source>
        <dbReference type="ARBA" id="ARBA00008670"/>
    </source>
</evidence>
<feature type="domain" description="THD" evidence="13">
    <location>
        <begin position="205"/>
        <end position="339"/>
    </location>
</feature>
<reference evidence="15" key="2">
    <citation type="submission" date="2025-08" db="UniProtKB">
        <authorList>
            <consortium name="RefSeq"/>
        </authorList>
    </citation>
    <scope>IDENTIFICATION</scope>
    <source>
        <strain evidence="15">S238N-H82</strain>
        <tissue evidence="15">Testes</tissue>
    </source>
</reference>
<feature type="disulfide bond" evidence="10">
    <location>
        <begin position="119"/>
        <end position="137"/>
    </location>
</feature>
<dbReference type="InterPro" id="IPR006052">
    <property type="entry name" value="TNF_dom"/>
</dbReference>
<dbReference type="SMART" id="SM00179">
    <property type="entry name" value="EGF_CA"/>
    <property type="match status" value="1"/>
</dbReference>
<keyword evidence="3" id="KW-0202">Cytokine</keyword>
<dbReference type="InterPro" id="IPR002172">
    <property type="entry name" value="LDrepeatLR_classA_rpt"/>
</dbReference>
<dbReference type="OrthoDB" id="5947373at2759"/>
<dbReference type="RefSeq" id="XP_035662089.1">
    <property type="nucleotide sequence ID" value="XM_035806196.1"/>
</dbReference>
<proteinExistence type="inferred from homology"/>
<comment type="caution">
    <text evidence="9">Lacks conserved residue(s) required for the propagation of feature annotation.</text>
</comment>
<feature type="transmembrane region" description="Helical" evidence="11">
    <location>
        <begin position="20"/>
        <end position="45"/>
    </location>
</feature>
<evidence type="ECO:0000256" key="4">
    <source>
        <dbReference type="ARBA" id="ARBA00022525"/>
    </source>
</evidence>
<dbReference type="SUPFAM" id="SSF57196">
    <property type="entry name" value="EGF/Laminin"/>
    <property type="match status" value="1"/>
</dbReference>
<evidence type="ECO:0000259" key="12">
    <source>
        <dbReference type="PROSITE" id="PS50026"/>
    </source>
</evidence>
<dbReference type="GO" id="GO:0007399">
    <property type="term" value="P:nervous system development"/>
    <property type="evidence" value="ECO:0007669"/>
    <property type="project" value="UniProtKB-ARBA"/>
</dbReference>
<dbReference type="CDD" id="cd00054">
    <property type="entry name" value="EGF_CA"/>
    <property type="match status" value="1"/>
</dbReference>
<dbReference type="GO" id="GO:0016020">
    <property type="term" value="C:membrane"/>
    <property type="evidence" value="ECO:0007669"/>
    <property type="project" value="InterPro"/>
</dbReference>
<dbReference type="GO" id="GO:0005125">
    <property type="term" value="F:cytokine activity"/>
    <property type="evidence" value="ECO:0000318"/>
    <property type="project" value="GO_Central"/>
</dbReference>
<dbReference type="PROSITE" id="PS00022">
    <property type="entry name" value="EGF_1"/>
    <property type="match status" value="1"/>
</dbReference>
<dbReference type="KEGG" id="bfo:118406266"/>
<feature type="disulfide bond" evidence="10">
    <location>
        <begin position="112"/>
        <end position="124"/>
    </location>
</feature>
<evidence type="ECO:0000256" key="5">
    <source>
        <dbReference type="ARBA" id="ARBA00022536"/>
    </source>
</evidence>
<comment type="subcellular location">
    <subcellularLocation>
        <location evidence="1">Secreted</location>
    </subcellularLocation>
</comment>
<dbReference type="PROSITE" id="PS01209">
    <property type="entry name" value="LDLRA_1"/>
    <property type="match status" value="1"/>
</dbReference>
<comment type="similarity">
    <text evidence="2">Belongs to the tumor necrosis factor family.</text>
</comment>
<evidence type="ECO:0000256" key="11">
    <source>
        <dbReference type="SAM" id="Phobius"/>
    </source>
</evidence>
<evidence type="ECO:0000256" key="7">
    <source>
        <dbReference type="ARBA" id="ARBA00023157"/>
    </source>
</evidence>
<organism evidence="14 15">
    <name type="scientific">Branchiostoma floridae</name>
    <name type="common">Florida lancelet</name>
    <name type="synonym">Amphioxus</name>
    <dbReference type="NCBI Taxonomy" id="7739"/>
    <lineage>
        <taxon>Eukaryota</taxon>
        <taxon>Metazoa</taxon>
        <taxon>Chordata</taxon>
        <taxon>Cephalochordata</taxon>
        <taxon>Leptocardii</taxon>
        <taxon>Amphioxiformes</taxon>
        <taxon>Branchiostomatidae</taxon>
        <taxon>Branchiostoma</taxon>
    </lineage>
</organism>
<dbReference type="GeneID" id="118406266"/>
<evidence type="ECO:0000256" key="1">
    <source>
        <dbReference type="ARBA" id="ARBA00004613"/>
    </source>
</evidence>
<dbReference type="InterPro" id="IPR008983">
    <property type="entry name" value="Tumour_necrosis_fac-like_dom"/>
</dbReference>
<evidence type="ECO:0000256" key="9">
    <source>
        <dbReference type="PROSITE-ProRule" id="PRU00076"/>
    </source>
</evidence>
<evidence type="ECO:0000256" key="3">
    <source>
        <dbReference type="ARBA" id="ARBA00022514"/>
    </source>
</evidence>
<feature type="disulfide bond" evidence="9">
    <location>
        <begin position="173"/>
        <end position="182"/>
    </location>
</feature>
<dbReference type="InterPro" id="IPR036055">
    <property type="entry name" value="LDL_receptor-like_sf"/>
</dbReference>
<feature type="domain" description="EGF-like" evidence="12">
    <location>
        <begin position="147"/>
        <end position="183"/>
    </location>
</feature>
<dbReference type="Pfam" id="PF00057">
    <property type="entry name" value="Ldl_recept_a"/>
    <property type="match status" value="1"/>
</dbReference>